<sequence length="94" mass="10609">MDWRRTSAHPICNLRYRKCNVNLCTRDQDMTVSGLPALSVVFLALIFPYELHSSLSNSILLARPEVERRRGVATFVLSLRSKALSNILAHIVVS</sequence>
<gene>
    <name evidence="1" type="ORF">RRG08_040784</name>
</gene>
<accession>A0AAE1BDR6</accession>
<comment type="caution">
    <text evidence="1">The sequence shown here is derived from an EMBL/GenBank/DDBJ whole genome shotgun (WGS) entry which is preliminary data.</text>
</comment>
<protein>
    <submittedName>
        <fullName evidence="1">Uncharacterized protein</fullName>
    </submittedName>
</protein>
<dbReference type="AlphaFoldDB" id="A0AAE1BDR6"/>
<dbReference type="Proteomes" id="UP001283361">
    <property type="component" value="Unassembled WGS sequence"/>
</dbReference>
<evidence type="ECO:0000313" key="2">
    <source>
        <dbReference type="Proteomes" id="UP001283361"/>
    </source>
</evidence>
<name>A0AAE1BDR6_9GAST</name>
<proteinExistence type="predicted"/>
<evidence type="ECO:0000313" key="1">
    <source>
        <dbReference type="EMBL" id="KAK3804277.1"/>
    </source>
</evidence>
<organism evidence="1 2">
    <name type="scientific">Elysia crispata</name>
    <name type="common">lettuce slug</name>
    <dbReference type="NCBI Taxonomy" id="231223"/>
    <lineage>
        <taxon>Eukaryota</taxon>
        <taxon>Metazoa</taxon>
        <taxon>Spiralia</taxon>
        <taxon>Lophotrochozoa</taxon>
        <taxon>Mollusca</taxon>
        <taxon>Gastropoda</taxon>
        <taxon>Heterobranchia</taxon>
        <taxon>Euthyneura</taxon>
        <taxon>Panpulmonata</taxon>
        <taxon>Sacoglossa</taxon>
        <taxon>Placobranchoidea</taxon>
        <taxon>Plakobranchidae</taxon>
        <taxon>Elysia</taxon>
    </lineage>
</organism>
<reference evidence="1" key="1">
    <citation type="journal article" date="2023" name="G3 (Bethesda)">
        <title>A reference genome for the long-term kleptoplast-retaining sea slug Elysia crispata morphotype clarki.</title>
        <authorList>
            <person name="Eastman K.E."/>
            <person name="Pendleton A.L."/>
            <person name="Shaikh M.A."/>
            <person name="Suttiyut T."/>
            <person name="Ogas R."/>
            <person name="Tomko P."/>
            <person name="Gavelis G."/>
            <person name="Widhalm J.R."/>
            <person name="Wisecaver J.H."/>
        </authorList>
    </citation>
    <scope>NUCLEOTIDE SEQUENCE</scope>
    <source>
        <strain evidence="1">ECLA1</strain>
    </source>
</reference>
<dbReference type="EMBL" id="JAWDGP010000029">
    <property type="protein sequence ID" value="KAK3804277.1"/>
    <property type="molecule type" value="Genomic_DNA"/>
</dbReference>
<keyword evidence="2" id="KW-1185">Reference proteome</keyword>